<dbReference type="PANTHER" id="PTHR31218">
    <property type="entry name" value="WAT1-RELATED PROTEIN"/>
    <property type="match status" value="1"/>
</dbReference>
<keyword evidence="6" id="KW-1185">Reference proteome</keyword>
<comment type="caution">
    <text evidence="5">The sequence shown here is derived from an EMBL/GenBank/DDBJ whole genome shotgun (WGS) entry which is preliminary data.</text>
</comment>
<protein>
    <recommendedName>
        <fullName evidence="7">WAT1-related protein</fullName>
    </recommendedName>
</protein>
<keyword evidence="1 4" id="KW-0812">Transmembrane</keyword>
<evidence type="ECO:0000256" key="3">
    <source>
        <dbReference type="ARBA" id="ARBA00023136"/>
    </source>
</evidence>
<evidence type="ECO:0000313" key="6">
    <source>
        <dbReference type="Proteomes" id="UP001187192"/>
    </source>
</evidence>
<evidence type="ECO:0000313" key="5">
    <source>
        <dbReference type="EMBL" id="GMN42460.1"/>
    </source>
</evidence>
<dbReference type="GO" id="GO:0016020">
    <property type="term" value="C:membrane"/>
    <property type="evidence" value="ECO:0007669"/>
    <property type="project" value="InterPro"/>
</dbReference>
<gene>
    <name evidence="5" type="ORF">TIFTF001_011668</name>
</gene>
<feature type="transmembrane region" description="Helical" evidence="4">
    <location>
        <begin position="25"/>
        <end position="43"/>
    </location>
</feature>
<sequence>MAMVTMECINVGLNTLFKAATLKGMSYHVFVVYAYAVAALVLLPAPFFSHRSRVLPPLNSSIMIKIGLLGLIG</sequence>
<evidence type="ECO:0008006" key="7">
    <source>
        <dbReference type="Google" id="ProtNLM"/>
    </source>
</evidence>
<evidence type="ECO:0000256" key="2">
    <source>
        <dbReference type="ARBA" id="ARBA00022989"/>
    </source>
</evidence>
<keyword evidence="2 4" id="KW-1133">Transmembrane helix</keyword>
<reference evidence="5" key="1">
    <citation type="submission" date="2023-07" db="EMBL/GenBank/DDBJ databases">
        <title>draft genome sequence of fig (Ficus carica).</title>
        <authorList>
            <person name="Takahashi T."/>
            <person name="Nishimura K."/>
        </authorList>
    </citation>
    <scope>NUCLEOTIDE SEQUENCE</scope>
</reference>
<dbReference type="InterPro" id="IPR030184">
    <property type="entry name" value="WAT1-related"/>
</dbReference>
<dbReference type="EMBL" id="BTGU01000014">
    <property type="protein sequence ID" value="GMN42460.1"/>
    <property type="molecule type" value="Genomic_DNA"/>
</dbReference>
<dbReference type="AlphaFoldDB" id="A0AA88D314"/>
<keyword evidence="3 4" id="KW-0472">Membrane</keyword>
<evidence type="ECO:0000256" key="1">
    <source>
        <dbReference type="ARBA" id="ARBA00022692"/>
    </source>
</evidence>
<dbReference type="GO" id="GO:0022857">
    <property type="term" value="F:transmembrane transporter activity"/>
    <property type="evidence" value="ECO:0007669"/>
    <property type="project" value="InterPro"/>
</dbReference>
<proteinExistence type="predicted"/>
<dbReference type="Proteomes" id="UP001187192">
    <property type="component" value="Unassembled WGS sequence"/>
</dbReference>
<name>A0AA88D314_FICCA</name>
<accession>A0AA88D314</accession>
<organism evidence="5 6">
    <name type="scientific">Ficus carica</name>
    <name type="common">Common fig</name>
    <dbReference type="NCBI Taxonomy" id="3494"/>
    <lineage>
        <taxon>Eukaryota</taxon>
        <taxon>Viridiplantae</taxon>
        <taxon>Streptophyta</taxon>
        <taxon>Embryophyta</taxon>
        <taxon>Tracheophyta</taxon>
        <taxon>Spermatophyta</taxon>
        <taxon>Magnoliopsida</taxon>
        <taxon>eudicotyledons</taxon>
        <taxon>Gunneridae</taxon>
        <taxon>Pentapetalae</taxon>
        <taxon>rosids</taxon>
        <taxon>fabids</taxon>
        <taxon>Rosales</taxon>
        <taxon>Moraceae</taxon>
        <taxon>Ficeae</taxon>
        <taxon>Ficus</taxon>
    </lineage>
</organism>
<evidence type="ECO:0000256" key="4">
    <source>
        <dbReference type="SAM" id="Phobius"/>
    </source>
</evidence>